<proteinExistence type="predicted"/>
<sequence length="401" mass="44413">MRREHERPPSPQLAEALRTGLPGLAEEIYAEINASVPDYAVADPSPPAIPVVVNEIFTVFVARIADPAVSMEGLAALLRALGRKELRSGRSLDSLHTAFRVAFRTSWHRIAEVCARHRFSGDVLAELAECHMAYMDELIGPAVQGYLEVDRRPQAERARLRRRLLHGLAEGGEDGGALAELADRAGWPLPTTATPVAVRPGARWLRAAGTGDVLFDLDGARPWLLFPGPFDDVRRTALRSAVAGTRLSVGLTVPLEQMPDSLRWARRVLVLAEKGMIDRRPVLLSEEHLLDLWLTADPALLDEIVERRLGGLMDLPAAKRDALTETLRVWLESWSTAADVGRRLHVHPQTVRYRLHQIRERIGDQMDDPEARFGLEAALRALRLRERGRAASGPGGRRLVS</sequence>
<feature type="domain" description="PucR-like N-terminal" evidence="2">
    <location>
        <begin position="11"/>
        <end position="166"/>
    </location>
</feature>
<protein>
    <submittedName>
        <fullName evidence="3">PucR family transcriptional regulator</fullName>
    </submittedName>
</protein>
<evidence type="ECO:0000259" key="2">
    <source>
        <dbReference type="Pfam" id="PF25906"/>
    </source>
</evidence>
<accession>A0ABP4C0R7</accession>
<evidence type="ECO:0000313" key="3">
    <source>
        <dbReference type="EMBL" id="GAA0958434.1"/>
    </source>
</evidence>
<dbReference type="PANTHER" id="PTHR33744:SF1">
    <property type="entry name" value="DNA-BINDING TRANSCRIPTIONAL ACTIVATOR ADER"/>
    <property type="match status" value="1"/>
</dbReference>
<comment type="caution">
    <text evidence="3">The sequence shown here is derived from an EMBL/GenBank/DDBJ whole genome shotgun (WGS) entry which is preliminary data.</text>
</comment>
<dbReference type="InterPro" id="IPR051448">
    <property type="entry name" value="CdaR-like_regulators"/>
</dbReference>
<name>A0ABP4C0R7_9ACTN</name>
<dbReference type="PANTHER" id="PTHR33744">
    <property type="entry name" value="CARBOHYDRATE DIACID REGULATOR"/>
    <property type="match status" value="1"/>
</dbReference>
<dbReference type="Pfam" id="PF25906">
    <property type="entry name" value="PucR-like_N"/>
    <property type="match status" value="1"/>
</dbReference>
<evidence type="ECO:0000259" key="1">
    <source>
        <dbReference type="Pfam" id="PF13556"/>
    </source>
</evidence>
<dbReference type="InterPro" id="IPR042070">
    <property type="entry name" value="PucR_C-HTH_sf"/>
</dbReference>
<gene>
    <name evidence="3" type="ORF">GCM10009550_46990</name>
</gene>
<dbReference type="EMBL" id="BAAAHH010000020">
    <property type="protein sequence ID" value="GAA0958434.1"/>
    <property type="molecule type" value="Genomic_DNA"/>
</dbReference>
<organism evidence="3 4">
    <name type="scientific">Actinocorallia libanotica</name>
    <dbReference type="NCBI Taxonomy" id="46162"/>
    <lineage>
        <taxon>Bacteria</taxon>
        <taxon>Bacillati</taxon>
        <taxon>Actinomycetota</taxon>
        <taxon>Actinomycetes</taxon>
        <taxon>Streptosporangiales</taxon>
        <taxon>Thermomonosporaceae</taxon>
        <taxon>Actinocorallia</taxon>
    </lineage>
</organism>
<dbReference type="InterPro" id="IPR058663">
    <property type="entry name" value="PucR-like_N"/>
</dbReference>
<dbReference type="Proteomes" id="UP001500665">
    <property type="component" value="Unassembled WGS sequence"/>
</dbReference>
<dbReference type="RefSeq" id="WP_344243076.1">
    <property type="nucleotide sequence ID" value="NZ_BAAAHH010000020.1"/>
</dbReference>
<dbReference type="InterPro" id="IPR025736">
    <property type="entry name" value="PucR_C-HTH_dom"/>
</dbReference>
<keyword evidence="4" id="KW-1185">Reference proteome</keyword>
<feature type="domain" description="PucR C-terminal helix-turn-helix" evidence="1">
    <location>
        <begin position="323"/>
        <end position="381"/>
    </location>
</feature>
<dbReference type="Pfam" id="PF13556">
    <property type="entry name" value="HTH_30"/>
    <property type="match status" value="1"/>
</dbReference>
<evidence type="ECO:0000313" key="4">
    <source>
        <dbReference type="Proteomes" id="UP001500665"/>
    </source>
</evidence>
<dbReference type="Gene3D" id="1.10.10.2840">
    <property type="entry name" value="PucR C-terminal helix-turn-helix domain"/>
    <property type="match status" value="1"/>
</dbReference>
<reference evidence="4" key="1">
    <citation type="journal article" date="2019" name="Int. J. Syst. Evol. Microbiol.">
        <title>The Global Catalogue of Microorganisms (GCM) 10K type strain sequencing project: providing services to taxonomists for standard genome sequencing and annotation.</title>
        <authorList>
            <consortium name="The Broad Institute Genomics Platform"/>
            <consortium name="The Broad Institute Genome Sequencing Center for Infectious Disease"/>
            <person name="Wu L."/>
            <person name="Ma J."/>
        </authorList>
    </citation>
    <scope>NUCLEOTIDE SEQUENCE [LARGE SCALE GENOMIC DNA]</scope>
    <source>
        <strain evidence="4">JCM 10696</strain>
    </source>
</reference>